<dbReference type="Pfam" id="PF10027">
    <property type="entry name" value="DUF2269"/>
    <property type="match status" value="1"/>
</dbReference>
<dbReference type="InterPro" id="IPR018729">
    <property type="entry name" value="DUF2269_transmembrane"/>
</dbReference>
<accession>A0A158ES37</accession>
<feature type="transmembrane region" description="Helical" evidence="1">
    <location>
        <begin position="82"/>
        <end position="103"/>
    </location>
</feature>
<keyword evidence="3" id="KW-1185">Reference proteome</keyword>
<comment type="caution">
    <text evidence="2">The sequence shown here is derived from an EMBL/GenBank/DDBJ whole genome shotgun (WGS) entry which is preliminary data.</text>
</comment>
<dbReference type="Proteomes" id="UP000054717">
    <property type="component" value="Unassembled WGS sequence"/>
</dbReference>
<feature type="transmembrane region" description="Helical" evidence="1">
    <location>
        <begin position="53"/>
        <end position="76"/>
    </location>
</feature>
<dbReference type="RefSeq" id="WP_087628341.1">
    <property type="nucleotide sequence ID" value="NZ_FCNZ02000001.1"/>
</dbReference>
<evidence type="ECO:0000256" key="1">
    <source>
        <dbReference type="SAM" id="Phobius"/>
    </source>
</evidence>
<keyword evidence="1" id="KW-0812">Transmembrane</keyword>
<sequence>MNAYLVLKCIHILSSTVLFGTGIGIAFFKWVTDRSGDVRAIRIVTERTVLADWMFTTPAVILQPLTGLGLVYPAGYPMFSGWIFYAICLYLLAACCWLPVVWLQVRMRDMARIADTEHTALPRQYWRYARVWFWLGVPAFIALVGVYWLMVFKPTP</sequence>
<dbReference type="EMBL" id="FCNZ02000001">
    <property type="protein sequence ID" value="SAL09889.1"/>
    <property type="molecule type" value="Genomic_DNA"/>
</dbReference>
<protein>
    <submittedName>
        <fullName evidence="2">Integral membrane protein-like protein</fullName>
    </submittedName>
</protein>
<proteinExistence type="predicted"/>
<gene>
    <name evidence="2" type="ORF">AWB66_00140</name>
</gene>
<dbReference type="AlphaFoldDB" id="A0A158ES37"/>
<evidence type="ECO:0000313" key="2">
    <source>
        <dbReference type="EMBL" id="SAL09889.1"/>
    </source>
</evidence>
<feature type="transmembrane region" description="Helical" evidence="1">
    <location>
        <begin position="131"/>
        <end position="150"/>
    </location>
</feature>
<organism evidence="2 3">
    <name type="scientific">Caballeronia telluris</name>
    <dbReference type="NCBI Taxonomy" id="326475"/>
    <lineage>
        <taxon>Bacteria</taxon>
        <taxon>Pseudomonadati</taxon>
        <taxon>Pseudomonadota</taxon>
        <taxon>Betaproteobacteria</taxon>
        <taxon>Burkholderiales</taxon>
        <taxon>Burkholderiaceae</taxon>
        <taxon>Caballeronia</taxon>
    </lineage>
</organism>
<reference evidence="2" key="1">
    <citation type="submission" date="2016-01" db="EMBL/GenBank/DDBJ databases">
        <authorList>
            <person name="Peeters Charlotte."/>
        </authorList>
    </citation>
    <scope>NUCLEOTIDE SEQUENCE</scope>
    <source>
        <strain evidence="2">LMG 22936</strain>
    </source>
</reference>
<keyword evidence="1" id="KW-1133">Transmembrane helix</keyword>
<name>A0A158ES37_9BURK</name>
<keyword evidence="1" id="KW-0472">Membrane</keyword>
<dbReference type="STRING" id="326475.AWB66_00140"/>
<feature type="transmembrane region" description="Helical" evidence="1">
    <location>
        <begin position="12"/>
        <end position="32"/>
    </location>
</feature>
<evidence type="ECO:0000313" key="3">
    <source>
        <dbReference type="Proteomes" id="UP000054717"/>
    </source>
</evidence>